<dbReference type="PANTHER" id="PTHR34676:SF28">
    <property type="entry name" value="ZINC FINGER, CCHC-TYPE, RIBONUCLEASE H-LIKE DOMAIN, GAG-PRE-INTEGRASE DOMAIN PROTEIN-RELATED"/>
    <property type="match status" value="1"/>
</dbReference>
<proteinExistence type="predicted"/>
<name>A0A371H8C5_MUCPR</name>
<keyword evidence="2" id="KW-1185">Reference proteome</keyword>
<comment type="caution">
    <text evidence="1">The sequence shown here is derived from an EMBL/GenBank/DDBJ whole genome shotgun (WGS) entry which is preliminary data.</text>
</comment>
<gene>
    <name evidence="1" type="ORF">CR513_17942</name>
</gene>
<accession>A0A371H8C5</accession>
<evidence type="ECO:0000313" key="1">
    <source>
        <dbReference type="EMBL" id="RDX99051.1"/>
    </source>
</evidence>
<feature type="non-terminal residue" evidence="1">
    <location>
        <position position="1"/>
    </location>
</feature>
<dbReference type="OrthoDB" id="1303472at2759"/>
<organism evidence="1 2">
    <name type="scientific">Mucuna pruriens</name>
    <name type="common">Velvet bean</name>
    <name type="synonym">Dolichos pruriens</name>
    <dbReference type="NCBI Taxonomy" id="157652"/>
    <lineage>
        <taxon>Eukaryota</taxon>
        <taxon>Viridiplantae</taxon>
        <taxon>Streptophyta</taxon>
        <taxon>Embryophyta</taxon>
        <taxon>Tracheophyta</taxon>
        <taxon>Spermatophyta</taxon>
        <taxon>Magnoliopsida</taxon>
        <taxon>eudicotyledons</taxon>
        <taxon>Gunneridae</taxon>
        <taxon>Pentapetalae</taxon>
        <taxon>rosids</taxon>
        <taxon>fabids</taxon>
        <taxon>Fabales</taxon>
        <taxon>Fabaceae</taxon>
        <taxon>Papilionoideae</taxon>
        <taxon>50 kb inversion clade</taxon>
        <taxon>NPAAA clade</taxon>
        <taxon>indigoferoid/millettioid clade</taxon>
        <taxon>Phaseoleae</taxon>
        <taxon>Mucuna</taxon>
    </lineage>
</organism>
<dbReference type="AlphaFoldDB" id="A0A371H8C5"/>
<dbReference type="EMBL" id="QJKJ01003317">
    <property type="protein sequence ID" value="RDX99051.1"/>
    <property type="molecule type" value="Genomic_DNA"/>
</dbReference>
<sequence length="92" mass="10945">MIAFFNTYHIDMWGIVVNGNYIPIRENNVDFPCASKIDVHKISCKYSKEVWDILVLAYEVISQVKDSKINMLVHQYELFKMEEHEIIDLMFE</sequence>
<dbReference type="Proteomes" id="UP000257109">
    <property type="component" value="Unassembled WGS sequence"/>
</dbReference>
<evidence type="ECO:0000313" key="2">
    <source>
        <dbReference type="Proteomes" id="UP000257109"/>
    </source>
</evidence>
<dbReference type="PANTHER" id="PTHR34676">
    <property type="entry name" value="DUF4219 DOMAIN-CONTAINING PROTEIN-RELATED"/>
    <property type="match status" value="1"/>
</dbReference>
<protein>
    <submittedName>
        <fullName evidence="1">Uncharacterized protein</fullName>
    </submittedName>
</protein>
<reference evidence="1" key="1">
    <citation type="submission" date="2018-05" db="EMBL/GenBank/DDBJ databases">
        <title>Draft genome of Mucuna pruriens seed.</title>
        <authorList>
            <person name="Nnadi N.E."/>
            <person name="Vos R."/>
            <person name="Hasami M.H."/>
            <person name="Devisetty U.K."/>
            <person name="Aguiy J.C."/>
        </authorList>
    </citation>
    <scope>NUCLEOTIDE SEQUENCE [LARGE SCALE GENOMIC DNA]</scope>
    <source>
        <strain evidence="1">JCA_2017</strain>
    </source>
</reference>